<comment type="similarity">
    <text evidence="1">Belongs to the polysaccharide synthase family.</text>
</comment>
<dbReference type="RefSeq" id="WP_303763937.1">
    <property type="nucleotide sequence ID" value="NZ_JABZGR010000014.1"/>
</dbReference>
<dbReference type="EMBL" id="JABZGR010000014">
    <property type="protein sequence ID" value="MBF0970481.1"/>
    <property type="molecule type" value="Genomic_DNA"/>
</dbReference>
<keyword evidence="2" id="KW-1133">Transmembrane helix</keyword>
<evidence type="ECO:0000313" key="5">
    <source>
        <dbReference type="Proteomes" id="UP000704068"/>
    </source>
</evidence>
<evidence type="ECO:0000259" key="3">
    <source>
        <dbReference type="Pfam" id="PF02719"/>
    </source>
</evidence>
<dbReference type="PANTHER" id="PTHR43318">
    <property type="entry name" value="UDP-N-ACETYLGLUCOSAMINE 4,6-DEHYDRATASE"/>
    <property type="match status" value="1"/>
</dbReference>
<dbReference type="InterPro" id="IPR036291">
    <property type="entry name" value="NAD(P)-bd_dom_sf"/>
</dbReference>
<sequence>MKDFFNKLINWYFRRDSLPYWCVLFIDCLICYLSGIFVFFLFFRGYNTMIHFVPLTYTLLLYMVFNILGFRVFHTYSGVIRYSSFIDLQRVGYAMALACGCVLILHYPILFWEGNKWFLPLHTRHILAIYIVATVLLWAFRVIVKMLYDTAFDSDGAAAALIYGVKNGGIGLAKNINNEKPRRFRLKGFISHDPTLKDIFLMGQRVYQADSDLEEIIKDSKIKAVLISPLRNDEFRSNEKLQDLLINAGVHIYMTEGAREWDGSSESIPQATLKEISIEDLLPRDEIQVDMQSVGQEIAGTRVLITGSAGSIGSEMVRQISLLKPAELMLIDQAETPQHDIRLLMLHDFAGIKVSTIVTSITNEIRMEKIFSAFRPDYVFHAAAYKHVPMMEDNPSESILNNVNGTKIIADLSVKYGVKKFVMVSTDKAVNPTNVMGCSKRICEIYVQSLDKAEKENKVKGTTQFVTTRFGNVLGSNGSVIPLFEKQIRAGGPVTVTDPNIIRFFMLIPEACKLVLEAGTKGNGGEIFVFDMGKPVRIADLAKRMIRLSGATNVEIEYTGLRAGEKLYEEVLNDKEGTLPSFNEKIRIAKVREYDYTEVNQHIEDLIETARTADDMTIVRKMKSIVPEFISRNSIYSSLDHAKAPA</sequence>
<dbReference type="AlphaFoldDB" id="A0A929X046"/>
<feature type="domain" description="Polysaccharide biosynthesis protein CapD-like" evidence="3">
    <location>
        <begin position="303"/>
        <end position="589"/>
    </location>
</feature>
<dbReference type="CDD" id="cd05237">
    <property type="entry name" value="UDP_invert_4-6DH_SDR_e"/>
    <property type="match status" value="1"/>
</dbReference>
<accession>A0A929X046</accession>
<dbReference type="InterPro" id="IPR003869">
    <property type="entry name" value="Polysac_CapD-like"/>
</dbReference>
<evidence type="ECO:0000256" key="2">
    <source>
        <dbReference type="SAM" id="Phobius"/>
    </source>
</evidence>
<keyword evidence="2" id="KW-0472">Membrane</keyword>
<evidence type="ECO:0000256" key="1">
    <source>
        <dbReference type="ARBA" id="ARBA00007430"/>
    </source>
</evidence>
<dbReference type="SUPFAM" id="SSF51735">
    <property type="entry name" value="NAD(P)-binding Rossmann-fold domains"/>
    <property type="match status" value="1"/>
</dbReference>
<gene>
    <name evidence="4" type="ORF">HXK21_05515</name>
</gene>
<organism evidence="4 5">
    <name type="scientific">Alloprevotella tannerae</name>
    <dbReference type="NCBI Taxonomy" id="76122"/>
    <lineage>
        <taxon>Bacteria</taxon>
        <taxon>Pseudomonadati</taxon>
        <taxon>Bacteroidota</taxon>
        <taxon>Bacteroidia</taxon>
        <taxon>Bacteroidales</taxon>
        <taxon>Prevotellaceae</taxon>
        <taxon>Alloprevotella</taxon>
    </lineage>
</organism>
<protein>
    <submittedName>
        <fullName evidence="4">Polysaccharide biosynthesis protein</fullName>
    </submittedName>
</protein>
<comment type="caution">
    <text evidence="4">The sequence shown here is derived from an EMBL/GenBank/DDBJ whole genome shotgun (WGS) entry which is preliminary data.</text>
</comment>
<dbReference type="PANTHER" id="PTHR43318:SF1">
    <property type="entry name" value="POLYSACCHARIDE BIOSYNTHESIS PROTEIN EPSC-RELATED"/>
    <property type="match status" value="1"/>
</dbReference>
<reference evidence="4" key="1">
    <citation type="submission" date="2020-04" db="EMBL/GenBank/DDBJ databases">
        <title>Deep metagenomics examines the oral microbiome during advanced dental caries in children, revealing novel taxa and co-occurrences with host molecules.</title>
        <authorList>
            <person name="Baker J.L."/>
            <person name="Morton J.T."/>
            <person name="Dinis M."/>
            <person name="Alvarez R."/>
            <person name="Tran N.C."/>
            <person name="Knight R."/>
            <person name="Edlund A."/>
        </authorList>
    </citation>
    <scope>NUCLEOTIDE SEQUENCE</scope>
    <source>
        <strain evidence="4">JCVI_34_bin.1</strain>
    </source>
</reference>
<dbReference type="Gene3D" id="3.40.50.720">
    <property type="entry name" value="NAD(P)-binding Rossmann-like Domain"/>
    <property type="match status" value="2"/>
</dbReference>
<dbReference type="Proteomes" id="UP000704068">
    <property type="component" value="Unassembled WGS sequence"/>
</dbReference>
<proteinExistence type="inferred from homology"/>
<feature type="transmembrane region" description="Helical" evidence="2">
    <location>
        <begin position="91"/>
        <end position="112"/>
    </location>
</feature>
<dbReference type="Pfam" id="PF02719">
    <property type="entry name" value="Polysacc_synt_2"/>
    <property type="match status" value="1"/>
</dbReference>
<dbReference type="InterPro" id="IPR051203">
    <property type="entry name" value="Polysaccharide_Synthase-Rel"/>
</dbReference>
<keyword evidence="2" id="KW-0812">Transmembrane</keyword>
<feature type="transmembrane region" description="Helical" evidence="2">
    <location>
        <begin position="124"/>
        <end position="144"/>
    </location>
</feature>
<feature type="transmembrane region" description="Helical" evidence="2">
    <location>
        <begin position="20"/>
        <end position="43"/>
    </location>
</feature>
<evidence type="ECO:0000313" key="4">
    <source>
        <dbReference type="EMBL" id="MBF0970481.1"/>
    </source>
</evidence>
<feature type="transmembrane region" description="Helical" evidence="2">
    <location>
        <begin position="49"/>
        <end position="70"/>
    </location>
</feature>
<name>A0A929X046_9BACT</name>